<protein>
    <recommendedName>
        <fullName evidence="4">Peptidase M1 membrane alanine aminopeptidase domain-containing protein</fullName>
    </recommendedName>
</protein>
<sequence>MSSHFLKIFLILPVMLGSSLAWNSAFGNNETDISGFGPLDYPDKPSLEVNYRHLDARLDIGFEGRIIEGKVTYSVEPRHGFVDQITWAAPGIEISDFSAGDISAEYSQDDDTIRIVFDEYLTTGETKDITLTYRTDPAFGVHLLESGTIFSSRLPGSVSHWLPGPVFPGVSLPFTLRLNTPEEMTGAATGDPGQEGSEDGTNYFIFESDDPMPVSELGFAVGVFELHETFSGTNNLRLYVEEDLLDSDKSRDILDYMAQETRQLERFVRRGLPIPAFHTVITKDSRWEYRPYAAGMGFVSPGNSGGLSSEETMEQFSLQISRSIAAQWFGISLRAEKWDTSDFIPLLQALVAEETEKNRWIREKDALGSAFSIPETVYDKHSMNTWQASRDYIKEQSDPVLNEVLAKMIRQTDLSDKALSAYGFSSYVYDISGRWVTAPDVLEMAARLSHRKIRYHVHISQQGASPDVTLKIEPHSEPADSELLLDVRLIADGQIHDKEFSVNPGGDTVNVSMDQAVQNVMIRDMDNFRFDVEKPFEFWLYQLRRAEQSEDRSKAAYALIDYSDDPDLQLAIRDIKRSEDHPDVGAALHALLAELTSGASGTENTFLDGIESDHAETRMISMRALAAYPGRSNVKDRVFSIIQGSDDIPLVNEAITTYRHLLDEDQFREFAHQFLREDRDDLLFTKTLLEELYELPVREESVEFVRDYLDNNYPFEIRWTTYRLLRNKAPDAEWQRDFLENFQDDPDPRIRFLSIFSSSELNPEERGPFYESRMLSEYDIRILKTLRDYYKSE</sequence>
<evidence type="ECO:0000313" key="2">
    <source>
        <dbReference type="EMBL" id="MBP3192455.1"/>
    </source>
</evidence>
<dbReference type="SUPFAM" id="SSF63737">
    <property type="entry name" value="Leukotriene A4 hydrolase N-terminal domain"/>
    <property type="match status" value="1"/>
</dbReference>
<feature type="chain" id="PRO_5035224121" description="Peptidase M1 membrane alanine aminopeptidase domain-containing protein" evidence="1">
    <location>
        <begin position="28"/>
        <end position="793"/>
    </location>
</feature>
<reference evidence="2" key="1">
    <citation type="submission" date="2021-02" db="EMBL/GenBank/DDBJ databases">
        <title>Natronogracilivirga saccharolytica gen. nov. sp. nov. a new anaerobic, haloalkiliphilic carbohydrate-fermenting bacterium from soda lake and proposing of Cyclonatronumiaceae fam. nov. in the phylum Balneolaeota.</title>
        <authorList>
            <person name="Zhilina T.N."/>
            <person name="Sorokin D.Y."/>
            <person name="Zavarzina D.G."/>
            <person name="Toshchakov S.V."/>
            <person name="Kublanov I.V."/>
        </authorList>
    </citation>
    <scope>NUCLEOTIDE SEQUENCE</scope>
    <source>
        <strain evidence="2">Z-1702</strain>
    </source>
</reference>
<proteinExistence type="predicted"/>
<dbReference type="EMBL" id="JAFIDN010000004">
    <property type="protein sequence ID" value="MBP3192455.1"/>
    <property type="molecule type" value="Genomic_DNA"/>
</dbReference>
<dbReference type="InterPro" id="IPR042097">
    <property type="entry name" value="Aminopeptidase_N-like_N_sf"/>
</dbReference>
<gene>
    <name evidence="2" type="ORF">NATSA_07255</name>
</gene>
<comment type="caution">
    <text evidence="2">The sequence shown here is derived from an EMBL/GenBank/DDBJ whole genome shotgun (WGS) entry which is preliminary data.</text>
</comment>
<organism evidence="2 3">
    <name type="scientific">Natronogracilivirga saccharolytica</name>
    <dbReference type="NCBI Taxonomy" id="2812953"/>
    <lineage>
        <taxon>Bacteria</taxon>
        <taxon>Pseudomonadati</taxon>
        <taxon>Balneolota</taxon>
        <taxon>Balneolia</taxon>
        <taxon>Balneolales</taxon>
        <taxon>Cyclonatronaceae</taxon>
        <taxon>Natronogracilivirga</taxon>
    </lineage>
</organism>
<accession>A0A8J7UUI4</accession>
<evidence type="ECO:0008006" key="4">
    <source>
        <dbReference type="Google" id="ProtNLM"/>
    </source>
</evidence>
<evidence type="ECO:0000313" key="3">
    <source>
        <dbReference type="Proteomes" id="UP000673975"/>
    </source>
</evidence>
<feature type="signal peptide" evidence="1">
    <location>
        <begin position="1"/>
        <end position="27"/>
    </location>
</feature>
<dbReference type="Gene3D" id="2.60.40.1730">
    <property type="entry name" value="tricorn interacting facor f3 domain"/>
    <property type="match status" value="1"/>
</dbReference>
<keyword evidence="1" id="KW-0732">Signal</keyword>
<keyword evidence="3" id="KW-1185">Reference proteome</keyword>
<name>A0A8J7UUI4_9BACT</name>
<dbReference type="AlphaFoldDB" id="A0A8J7UUI4"/>
<dbReference type="RefSeq" id="WP_210511353.1">
    <property type="nucleotide sequence ID" value="NZ_JAFIDN010000004.1"/>
</dbReference>
<evidence type="ECO:0000256" key="1">
    <source>
        <dbReference type="SAM" id="SignalP"/>
    </source>
</evidence>
<dbReference type="Proteomes" id="UP000673975">
    <property type="component" value="Unassembled WGS sequence"/>
</dbReference>